<evidence type="ECO:0000256" key="7">
    <source>
        <dbReference type="ARBA" id="ARBA00048039"/>
    </source>
</evidence>
<dbReference type="Gene3D" id="3.40.50.2000">
    <property type="entry name" value="Glycogen Phosphorylase B"/>
    <property type="match status" value="2"/>
</dbReference>
<keyword evidence="6" id="KW-0808">Transferase</keyword>
<accession>A0A2U8QTZ0</accession>
<dbReference type="SUPFAM" id="SSF53756">
    <property type="entry name" value="UDP-Glycosyltransferase/glycogen phosphorylase"/>
    <property type="match status" value="1"/>
</dbReference>
<dbReference type="InterPro" id="IPR003337">
    <property type="entry name" value="Trehalose_PPase"/>
</dbReference>
<name>A0A2U8QTZ0_9FLAO</name>
<evidence type="ECO:0000256" key="3">
    <source>
        <dbReference type="ARBA" id="ARBA00008799"/>
    </source>
</evidence>
<evidence type="ECO:0000313" key="10">
    <source>
        <dbReference type="Proteomes" id="UP000245429"/>
    </source>
</evidence>
<dbReference type="Pfam" id="PF00982">
    <property type="entry name" value="Glyco_transf_20"/>
    <property type="match status" value="1"/>
</dbReference>
<evidence type="ECO:0000256" key="1">
    <source>
        <dbReference type="ARBA" id="ARBA00005199"/>
    </source>
</evidence>
<evidence type="ECO:0000256" key="8">
    <source>
        <dbReference type="NCBIfam" id="TIGR02400"/>
    </source>
</evidence>
<dbReference type="Proteomes" id="UP000245429">
    <property type="component" value="Chromosome"/>
</dbReference>
<dbReference type="Gene3D" id="3.30.70.1020">
    <property type="entry name" value="Trehalose-6-phosphate phosphatase related protein, domain 2"/>
    <property type="match status" value="1"/>
</dbReference>
<dbReference type="GO" id="GO:0005992">
    <property type="term" value="P:trehalose biosynthetic process"/>
    <property type="evidence" value="ECO:0007669"/>
    <property type="project" value="UniProtKB-UniRule"/>
</dbReference>
<dbReference type="AlphaFoldDB" id="A0A2U8QTZ0"/>
<proteinExistence type="inferred from homology"/>
<dbReference type="SUPFAM" id="SSF56784">
    <property type="entry name" value="HAD-like"/>
    <property type="match status" value="1"/>
</dbReference>
<dbReference type="CDD" id="cd01627">
    <property type="entry name" value="HAD_TPP"/>
    <property type="match status" value="1"/>
</dbReference>
<dbReference type="NCBIfam" id="NF011071">
    <property type="entry name" value="PRK14501.1"/>
    <property type="match status" value="1"/>
</dbReference>
<dbReference type="NCBIfam" id="TIGR00685">
    <property type="entry name" value="T6PP"/>
    <property type="match status" value="1"/>
</dbReference>
<dbReference type="Pfam" id="PF02358">
    <property type="entry name" value="Trehalose_PPase"/>
    <property type="match status" value="1"/>
</dbReference>
<dbReference type="UniPathway" id="UPA00299"/>
<dbReference type="KEGG" id="fse:DI487_06855"/>
<dbReference type="InterPro" id="IPR023214">
    <property type="entry name" value="HAD_sf"/>
</dbReference>
<dbReference type="PANTHER" id="PTHR10788:SF106">
    <property type="entry name" value="BCDNA.GH08860"/>
    <property type="match status" value="1"/>
</dbReference>
<keyword evidence="5" id="KW-0328">Glycosyltransferase</keyword>
<gene>
    <name evidence="9" type="ORF">DI487_06855</name>
</gene>
<evidence type="ECO:0000256" key="2">
    <source>
        <dbReference type="ARBA" id="ARBA00006330"/>
    </source>
</evidence>
<comment type="pathway">
    <text evidence="1">Glycan biosynthesis; trehalose biosynthesis.</text>
</comment>
<dbReference type="GO" id="GO:0005829">
    <property type="term" value="C:cytosol"/>
    <property type="evidence" value="ECO:0007669"/>
    <property type="project" value="TreeGrafter"/>
</dbReference>
<dbReference type="EMBL" id="CP029463">
    <property type="protein sequence ID" value="AWM13608.1"/>
    <property type="molecule type" value="Genomic_DNA"/>
</dbReference>
<dbReference type="EC" id="2.4.1.15" evidence="8"/>
<evidence type="ECO:0000313" key="9">
    <source>
        <dbReference type="EMBL" id="AWM13608.1"/>
    </source>
</evidence>
<protein>
    <recommendedName>
        <fullName evidence="8">Alpha,alpha-trehalose-phosphate synthase</fullName>
        <ecNumber evidence="8">2.4.1.15</ecNumber>
    </recommendedName>
</protein>
<evidence type="ECO:0000256" key="5">
    <source>
        <dbReference type="ARBA" id="ARBA00022676"/>
    </source>
</evidence>
<dbReference type="Gene3D" id="3.40.50.1000">
    <property type="entry name" value="HAD superfamily/HAD-like"/>
    <property type="match status" value="1"/>
</dbReference>
<organism evidence="9 10">
    <name type="scientific">Flavobacterium sediminis</name>
    <dbReference type="NCBI Taxonomy" id="2201181"/>
    <lineage>
        <taxon>Bacteria</taxon>
        <taxon>Pseudomonadati</taxon>
        <taxon>Bacteroidota</taxon>
        <taxon>Flavobacteriia</taxon>
        <taxon>Flavobacteriales</taxon>
        <taxon>Flavobacteriaceae</taxon>
        <taxon>Flavobacterium</taxon>
    </lineage>
</organism>
<evidence type="ECO:0000256" key="6">
    <source>
        <dbReference type="ARBA" id="ARBA00022679"/>
    </source>
</evidence>
<dbReference type="InterPro" id="IPR006379">
    <property type="entry name" value="HAD-SF_hydro_IIB"/>
</dbReference>
<evidence type="ECO:0000256" key="4">
    <source>
        <dbReference type="ARBA" id="ARBA00011881"/>
    </source>
</evidence>
<reference evidence="9 10" key="1">
    <citation type="submission" date="2018-05" db="EMBL/GenBank/DDBJ databases">
        <title>Flavobacterium sp. MEBiC07310.</title>
        <authorList>
            <person name="Baek K."/>
        </authorList>
    </citation>
    <scope>NUCLEOTIDE SEQUENCE [LARGE SCALE GENOMIC DNA]</scope>
    <source>
        <strain evidence="9 10">MEBiC07310</strain>
    </source>
</reference>
<dbReference type="PANTHER" id="PTHR10788">
    <property type="entry name" value="TREHALOSE-6-PHOSPHATE SYNTHASE"/>
    <property type="match status" value="1"/>
</dbReference>
<dbReference type="NCBIfam" id="TIGR01484">
    <property type="entry name" value="HAD-SF-IIB"/>
    <property type="match status" value="1"/>
</dbReference>
<dbReference type="InterPro" id="IPR012766">
    <property type="entry name" value="Trehalose_OtsA"/>
</dbReference>
<dbReference type="OrthoDB" id="9761633at2"/>
<dbReference type="InterPro" id="IPR001830">
    <property type="entry name" value="Glyco_trans_20"/>
</dbReference>
<sequence length="746" mass="86706">MKNKTIIVSNRLPLNVSLPENEEENEIKILPSVGGLATGMKSIHQNSDSLWIGWSGIATDDIDESTRNKINKAIQQQKCISVDLTQDEVEDFYFGFSNDLLWPLFHYFTEYTHYKDEHWEAYKKVNRKFAEKVLEYLEDGDQVWVHDYQLLLLPQLIKEAKPNVSIGFFLHIPFPSYEIFRVLPKREELLKGMLGSDLIGFHNYDYERHFISSVSRILRYDVNFNTIQVGRRKVKIDSFPMGIDYQKFKEAAIDNTNKSQEEKSQLKVRLEQHLQVSNDAKLILSIDRLDYTKGIAQRLKAFEYFLTKYPQFQEKARLVMLAVPSRENVPQYQRLKREIDELVGRINGKFSTVSWTPVWYFYRSLPFEQLIDLYTSCEIALLTPIRDGMNLVAKEYIASRTDRTGTLILSEMAGAAQEMSEALIINPNDSNQIAEALKVAFEMPEEEQIMRNKFIQKRIKRYDVEKWATEFMKSLEATKDLQKEKKTKWLNEPEMKDVLTQYRTAQSKIFFLDYDGTLVNFHPDPHLALPDAKLYTILDQLITNNNDLVIISGRDKDFLEQQFGHLPVTLIAEHGVWTKKKGKDWIINQSLNNNWMDSIRPIMENFVDRTPGSFLEEKNYSLVWHYRKTDPVLGEIRANELSTVLTGFLSNHNIAVLKGNKALEVKNGTVNKGAAANRLLNKTYDFVFAIGDDRTDEFMFRLLPKEAVSVKVGNEDTSARYFIDDTDKVRQILLSFTENTEETTEK</sequence>
<dbReference type="NCBIfam" id="TIGR02400">
    <property type="entry name" value="trehalose_OtsA"/>
    <property type="match status" value="1"/>
</dbReference>
<comment type="catalytic activity">
    <reaction evidence="7">
        <text>D-glucose 6-phosphate + UDP-alpha-D-glucose = alpha,alpha-trehalose 6-phosphate + UDP + H(+)</text>
        <dbReference type="Rhea" id="RHEA:18889"/>
        <dbReference type="ChEBI" id="CHEBI:15378"/>
        <dbReference type="ChEBI" id="CHEBI:58223"/>
        <dbReference type="ChEBI" id="CHEBI:58429"/>
        <dbReference type="ChEBI" id="CHEBI:58885"/>
        <dbReference type="ChEBI" id="CHEBI:61548"/>
        <dbReference type="EC" id="2.4.1.15"/>
    </reaction>
</comment>
<dbReference type="GO" id="GO:0003825">
    <property type="term" value="F:alpha,alpha-trehalose-phosphate synthase (UDP-forming) activity"/>
    <property type="evidence" value="ECO:0007669"/>
    <property type="project" value="UniProtKB-UniRule"/>
</dbReference>
<dbReference type="InterPro" id="IPR036412">
    <property type="entry name" value="HAD-like_sf"/>
</dbReference>
<keyword evidence="10" id="KW-1185">Reference proteome</keyword>
<comment type="similarity">
    <text evidence="2">In the C-terminal section; belongs to the trehalose phosphatase family.</text>
</comment>
<dbReference type="GO" id="GO:0004805">
    <property type="term" value="F:trehalose-phosphatase activity"/>
    <property type="evidence" value="ECO:0007669"/>
    <property type="project" value="TreeGrafter"/>
</dbReference>
<dbReference type="CDD" id="cd03788">
    <property type="entry name" value="GT20_TPS"/>
    <property type="match status" value="1"/>
</dbReference>
<comment type="subunit">
    <text evidence="4">Homotetramer.</text>
</comment>
<comment type="similarity">
    <text evidence="3">Belongs to the glycosyltransferase 20 family.</text>
</comment>
<dbReference type="RefSeq" id="WP_109568976.1">
    <property type="nucleotide sequence ID" value="NZ_CP029463.1"/>
</dbReference>